<feature type="domain" description="AAA+ ATPase" evidence="4">
    <location>
        <begin position="36"/>
        <end position="177"/>
    </location>
</feature>
<dbReference type="RefSeq" id="WP_051498164.1">
    <property type="nucleotide sequence ID" value="NZ_CBTK010000304.1"/>
</dbReference>
<proteinExistence type="inferred from homology"/>
<dbReference type="SMART" id="SM00382">
    <property type="entry name" value="AAA"/>
    <property type="match status" value="1"/>
</dbReference>
<keyword evidence="1" id="KW-0547">Nucleotide-binding</keyword>
<accession>A0A7U7GFT2</accession>
<evidence type="ECO:0000256" key="3">
    <source>
        <dbReference type="ARBA" id="ARBA00061607"/>
    </source>
</evidence>
<keyword evidence="6" id="KW-1185">Reference proteome</keyword>
<dbReference type="EMBL" id="CBTK010000304">
    <property type="protein sequence ID" value="CDH47597.1"/>
    <property type="molecule type" value="Genomic_DNA"/>
</dbReference>
<dbReference type="CDD" id="cd00009">
    <property type="entry name" value="AAA"/>
    <property type="match status" value="1"/>
</dbReference>
<organism evidence="5 6">
    <name type="scientific">Candidatus Contendobacter odensis Run_B_J11</name>
    <dbReference type="NCBI Taxonomy" id="1400861"/>
    <lineage>
        <taxon>Bacteria</taxon>
        <taxon>Pseudomonadati</taxon>
        <taxon>Pseudomonadota</taxon>
        <taxon>Gammaproteobacteria</taxon>
        <taxon>Candidatus Competibacteraceae</taxon>
        <taxon>Candidatus Contendibacter</taxon>
    </lineage>
</organism>
<evidence type="ECO:0000256" key="1">
    <source>
        <dbReference type="ARBA" id="ARBA00022741"/>
    </source>
</evidence>
<evidence type="ECO:0000259" key="4">
    <source>
        <dbReference type="SMART" id="SM00382"/>
    </source>
</evidence>
<comment type="similarity">
    <text evidence="3">Belongs to the MoxR family.</text>
</comment>
<dbReference type="Pfam" id="PF07726">
    <property type="entry name" value="AAA_3"/>
    <property type="match status" value="1"/>
</dbReference>
<comment type="caution">
    <text evidence="5">The sequence shown here is derived from an EMBL/GenBank/DDBJ whole genome shotgun (WGS) entry which is preliminary data.</text>
</comment>
<protein>
    <submittedName>
        <fullName evidence="5">Methanol dehydrogenase regulatory protein</fullName>
    </submittedName>
</protein>
<reference evidence="5 6" key="1">
    <citation type="journal article" date="2014" name="ISME J.">
        <title>Candidatus Competibacter-lineage genomes retrieved from metagenomes reveal functional metabolic diversity.</title>
        <authorList>
            <person name="McIlroy S.J."/>
            <person name="Albertsen M."/>
            <person name="Andresen E.K."/>
            <person name="Saunders A.M."/>
            <person name="Kristiansen R."/>
            <person name="Stokholm-Bjerregaard M."/>
            <person name="Nielsen K.L."/>
            <person name="Nielsen P.H."/>
        </authorList>
    </citation>
    <scope>NUCLEOTIDE SEQUENCE [LARGE SCALE GENOMIC DNA]</scope>
    <source>
        <strain evidence="5 6">Run_B_J11</strain>
    </source>
</reference>
<dbReference type="OrthoDB" id="9808397at2"/>
<evidence type="ECO:0000313" key="6">
    <source>
        <dbReference type="Proteomes" id="UP000019184"/>
    </source>
</evidence>
<sequence length="310" mass="34283">MATVLEDRLDLAIRQVGSTILGKEHAIRLALSCLLARGHLLIEDLPGMGKTTLAHALARCLGLHYQRIQFTSDLLPADILGAAVYERQRETFVFHPGPIFAQLILADEINRATPKTQSALLEAMEEGQVTIEGETRKLPDPFFVIATQNPAYQIGTFPLPESQLDRFLMRIQLGYPNAQAERLLLEGEDRREVLARLPACLTPAQLHEAQARVTGIHAASPLLDYIQALLTFSRQSSHFRGGLSPRAGLALLRAARAWALLHRRSHVLPEDVQTVLPAVVGHRLHPSEDHLEQSTSHLVERLRAGVALPL</sequence>
<dbReference type="Pfam" id="PF17863">
    <property type="entry name" value="AAA_lid_2"/>
    <property type="match status" value="1"/>
</dbReference>
<dbReference type="InterPro" id="IPR027417">
    <property type="entry name" value="P-loop_NTPase"/>
</dbReference>
<dbReference type="PANTHER" id="PTHR42759:SF5">
    <property type="entry name" value="METHANOL DEHYDROGENASE REGULATOR"/>
    <property type="match status" value="1"/>
</dbReference>
<dbReference type="PIRSF" id="PIRSF002849">
    <property type="entry name" value="AAA_ATPase_chaperone_MoxR_prd"/>
    <property type="match status" value="1"/>
</dbReference>
<dbReference type="InterPro" id="IPR003593">
    <property type="entry name" value="AAA+_ATPase"/>
</dbReference>
<dbReference type="Proteomes" id="UP000019184">
    <property type="component" value="Unassembled WGS sequence"/>
</dbReference>
<dbReference type="AlphaFoldDB" id="A0A7U7GFT2"/>
<evidence type="ECO:0000313" key="5">
    <source>
        <dbReference type="EMBL" id="CDH47597.1"/>
    </source>
</evidence>
<dbReference type="GO" id="GO:0016887">
    <property type="term" value="F:ATP hydrolysis activity"/>
    <property type="evidence" value="ECO:0007669"/>
    <property type="project" value="InterPro"/>
</dbReference>
<dbReference type="PANTHER" id="PTHR42759">
    <property type="entry name" value="MOXR FAMILY PROTEIN"/>
    <property type="match status" value="1"/>
</dbReference>
<gene>
    <name evidence="5" type="ORF">BN874_850015</name>
</gene>
<dbReference type="FunFam" id="3.40.50.300:FF:000640">
    <property type="entry name" value="MoxR family ATPase"/>
    <property type="match status" value="1"/>
</dbReference>
<evidence type="ECO:0000256" key="2">
    <source>
        <dbReference type="ARBA" id="ARBA00022840"/>
    </source>
</evidence>
<dbReference type="InterPro" id="IPR041628">
    <property type="entry name" value="ChlI/MoxR_AAA_lid"/>
</dbReference>
<dbReference type="Gene3D" id="1.10.8.80">
    <property type="entry name" value="Magnesium chelatase subunit I, C-Terminal domain"/>
    <property type="match status" value="1"/>
</dbReference>
<keyword evidence="2" id="KW-0067">ATP-binding</keyword>
<dbReference type="Gene3D" id="3.40.50.300">
    <property type="entry name" value="P-loop containing nucleotide triphosphate hydrolases"/>
    <property type="match status" value="1"/>
</dbReference>
<dbReference type="GO" id="GO:0005524">
    <property type="term" value="F:ATP binding"/>
    <property type="evidence" value="ECO:0007669"/>
    <property type="project" value="UniProtKB-KW"/>
</dbReference>
<dbReference type="InterPro" id="IPR011703">
    <property type="entry name" value="ATPase_AAA-3"/>
</dbReference>
<name>A0A7U7GFT2_9GAMM</name>
<dbReference type="SUPFAM" id="SSF52540">
    <property type="entry name" value="P-loop containing nucleoside triphosphate hydrolases"/>
    <property type="match status" value="1"/>
</dbReference>
<dbReference type="InterPro" id="IPR050764">
    <property type="entry name" value="CbbQ/NirQ/NorQ/GpvN"/>
</dbReference>